<sequence>MKVAQIQMNTREDKEANLETAARLVTEAVEKEGPDLIVLPEYYAALVPDPTGQQSTGEAFPEGTSYRLMSGLAARHKVTIHAGSVVEKAGNQFFNTTLVFGPDGREIARYRKIHLFDVVVPGGLRYLESETVGRGEEVVTYRVGEYTVGCAICYDLRFPELFRKLRDRGADVIVLPAAFTLQTGKDHWETLCRARAIETQTYFLATGQVGTHAGGRKACWGHTMTIDPWGSVIAQASDREGFITARLDKGYLAEIRRSLPVADHHVLG</sequence>
<accession>A0ABT7AE25</accession>
<gene>
    <name evidence="4" type="ORF">QNA08_05245</name>
</gene>
<dbReference type="InterPro" id="IPR001110">
    <property type="entry name" value="UPF0012_CS"/>
</dbReference>
<organism evidence="4 5">
    <name type="scientific">Chelatococcus albus</name>
    <dbReference type="NCBI Taxonomy" id="3047466"/>
    <lineage>
        <taxon>Bacteria</taxon>
        <taxon>Pseudomonadati</taxon>
        <taxon>Pseudomonadota</taxon>
        <taxon>Alphaproteobacteria</taxon>
        <taxon>Hyphomicrobiales</taxon>
        <taxon>Chelatococcaceae</taxon>
        <taxon>Chelatococcus</taxon>
    </lineage>
</organism>
<dbReference type="PROSITE" id="PS01227">
    <property type="entry name" value="UPF0012"/>
    <property type="match status" value="1"/>
</dbReference>
<keyword evidence="5" id="KW-1185">Reference proteome</keyword>
<feature type="domain" description="CN hydrolase" evidence="3">
    <location>
        <begin position="1"/>
        <end position="249"/>
    </location>
</feature>
<protein>
    <submittedName>
        <fullName evidence="4">Carbon-nitrogen hydrolase family protein</fullName>
    </submittedName>
</protein>
<dbReference type="InterPro" id="IPR045254">
    <property type="entry name" value="Nit1/2_C-N_Hydrolase"/>
</dbReference>
<evidence type="ECO:0000313" key="5">
    <source>
        <dbReference type="Proteomes" id="UP001321492"/>
    </source>
</evidence>
<dbReference type="Proteomes" id="UP001321492">
    <property type="component" value="Unassembled WGS sequence"/>
</dbReference>
<dbReference type="GO" id="GO:0016787">
    <property type="term" value="F:hydrolase activity"/>
    <property type="evidence" value="ECO:0007669"/>
    <property type="project" value="UniProtKB-KW"/>
</dbReference>
<dbReference type="RefSeq" id="WP_283739614.1">
    <property type="nucleotide sequence ID" value="NZ_JASJEV010000002.1"/>
</dbReference>
<dbReference type="Pfam" id="PF00795">
    <property type="entry name" value="CN_hydrolase"/>
    <property type="match status" value="1"/>
</dbReference>
<proteinExistence type="inferred from homology"/>
<name>A0ABT7AE25_9HYPH</name>
<dbReference type="PROSITE" id="PS50263">
    <property type="entry name" value="CN_HYDROLASE"/>
    <property type="match status" value="1"/>
</dbReference>
<dbReference type="EMBL" id="JASJEV010000002">
    <property type="protein sequence ID" value="MDJ1157635.1"/>
    <property type="molecule type" value="Genomic_DNA"/>
</dbReference>
<reference evidence="4 5" key="1">
    <citation type="submission" date="2023-05" db="EMBL/GenBank/DDBJ databases">
        <title>Chelatococcus sp. nov., a moderately thermophilic bacterium isolated from hot spring microbial mat.</title>
        <authorList>
            <person name="Hu C.-J."/>
            <person name="Li W.-J."/>
        </authorList>
    </citation>
    <scope>NUCLEOTIDE SEQUENCE [LARGE SCALE GENOMIC DNA]</scope>
    <source>
        <strain evidence="4 5">SYSU G07232</strain>
    </source>
</reference>
<dbReference type="Gene3D" id="3.60.110.10">
    <property type="entry name" value="Carbon-nitrogen hydrolase"/>
    <property type="match status" value="1"/>
</dbReference>
<dbReference type="InterPro" id="IPR003010">
    <property type="entry name" value="C-N_Hydrolase"/>
</dbReference>
<dbReference type="InterPro" id="IPR036526">
    <property type="entry name" value="C-N_Hydrolase_sf"/>
</dbReference>
<comment type="similarity">
    <text evidence="1">Belongs to the carbon-nitrogen hydrolase superfamily. NIT1/NIT2 family.</text>
</comment>
<evidence type="ECO:0000256" key="1">
    <source>
        <dbReference type="ARBA" id="ARBA00010613"/>
    </source>
</evidence>
<comment type="caution">
    <text evidence="4">The sequence shown here is derived from an EMBL/GenBank/DDBJ whole genome shotgun (WGS) entry which is preliminary data.</text>
</comment>
<dbReference type="CDD" id="cd07572">
    <property type="entry name" value="nit"/>
    <property type="match status" value="1"/>
</dbReference>
<dbReference type="SUPFAM" id="SSF56317">
    <property type="entry name" value="Carbon-nitrogen hydrolase"/>
    <property type="match status" value="1"/>
</dbReference>
<evidence type="ECO:0000313" key="4">
    <source>
        <dbReference type="EMBL" id="MDJ1157635.1"/>
    </source>
</evidence>
<dbReference type="PANTHER" id="PTHR23088">
    <property type="entry name" value="NITRILASE-RELATED"/>
    <property type="match status" value="1"/>
</dbReference>
<keyword evidence="2 4" id="KW-0378">Hydrolase</keyword>
<dbReference type="PANTHER" id="PTHR23088:SF27">
    <property type="entry name" value="DEAMINATED GLUTATHIONE AMIDASE"/>
    <property type="match status" value="1"/>
</dbReference>
<evidence type="ECO:0000259" key="3">
    <source>
        <dbReference type="PROSITE" id="PS50263"/>
    </source>
</evidence>
<evidence type="ECO:0000256" key="2">
    <source>
        <dbReference type="ARBA" id="ARBA00022801"/>
    </source>
</evidence>